<feature type="signal peptide" evidence="2">
    <location>
        <begin position="1"/>
        <end position="27"/>
    </location>
</feature>
<dbReference type="PANTHER" id="PTHR36299:SF2">
    <property type="entry name" value="DUF4773 DOMAIN-CONTAINING PROTEIN"/>
    <property type="match status" value="1"/>
</dbReference>
<dbReference type="OrthoDB" id="6590335at2759"/>
<feature type="chain" id="PRO_5012353275" description="DUF4773 domain-containing protein" evidence="2">
    <location>
        <begin position="28"/>
        <end position="363"/>
    </location>
</feature>
<evidence type="ECO:0000259" key="3">
    <source>
        <dbReference type="Pfam" id="PF15998"/>
    </source>
</evidence>
<accession>A0A232ETX1</accession>
<dbReference type="Proteomes" id="UP000215335">
    <property type="component" value="Unassembled WGS sequence"/>
</dbReference>
<evidence type="ECO:0000313" key="4">
    <source>
        <dbReference type="EMBL" id="OXU21808.1"/>
    </source>
</evidence>
<dbReference type="STRING" id="543379.A0A232ETX1"/>
<name>A0A232ETX1_9HYME</name>
<evidence type="ECO:0000256" key="2">
    <source>
        <dbReference type="SAM" id="SignalP"/>
    </source>
</evidence>
<feature type="domain" description="DUF4773" evidence="3">
    <location>
        <begin position="48"/>
        <end position="166"/>
    </location>
</feature>
<dbReference type="EMBL" id="NNAY01002207">
    <property type="protein sequence ID" value="OXU21808.1"/>
    <property type="molecule type" value="Genomic_DNA"/>
</dbReference>
<keyword evidence="5" id="KW-1185">Reference proteome</keyword>
<proteinExistence type="predicted"/>
<comment type="caution">
    <text evidence="4">The sequence shown here is derived from an EMBL/GenBank/DDBJ whole genome shotgun (WGS) entry which is preliminary data.</text>
</comment>
<dbReference type="Pfam" id="PF15998">
    <property type="entry name" value="DUF4773"/>
    <property type="match status" value="1"/>
</dbReference>
<evidence type="ECO:0000313" key="5">
    <source>
        <dbReference type="Proteomes" id="UP000215335"/>
    </source>
</evidence>
<evidence type="ECO:0000256" key="1">
    <source>
        <dbReference type="SAM" id="MobiDB-lite"/>
    </source>
</evidence>
<reference evidence="4 5" key="1">
    <citation type="journal article" date="2017" name="Curr. Biol.">
        <title>The Evolution of Venom by Co-option of Single-Copy Genes.</title>
        <authorList>
            <person name="Martinson E.O."/>
            <person name="Mrinalini"/>
            <person name="Kelkar Y.D."/>
            <person name="Chang C.H."/>
            <person name="Werren J.H."/>
        </authorList>
    </citation>
    <scope>NUCLEOTIDE SEQUENCE [LARGE SCALE GENOMIC DNA]</scope>
    <source>
        <strain evidence="4 5">Alberta</strain>
        <tissue evidence="4">Whole body</tissue>
    </source>
</reference>
<dbReference type="AlphaFoldDB" id="A0A232ETX1"/>
<dbReference type="PANTHER" id="PTHR36299">
    <property type="entry name" value="AGAP008005-PA"/>
    <property type="match status" value="1"/>
</dbReference>
<keyword evidence="2" id="KW-0732">Signal</keyword>
<sequence>MPPLRRLKGLLLLLVATFFLLVSAAAAAPADDDSSSSSSNNNNNNNNNCLCQTSSCLCCVELNLTSSIDLGGPACVNVRHQHNNVSLNLSYADNPLHNATIALDAAAHKPTCMNLLSDLAQICAKFVSMKPVQSQGRPTHSGCLVIEPALLGAAQATYPVGCFNFDRGQVRQDQSIGFPELLEVDKQQDKPQQPQPEQEAQEAQEEEEDGLNAEELIAAVSASAEQGIALFSQWLGINLGPAFNLTKNNNAAPAADQSHAPASSRHSRNMAYLLIPSEDKNEERFKQLLSAQDNILKESATIGEPSTGQSTNFFYSQPDAEEINMPKVETTATISPENLAVVPSESRRGGRAYNIHQNDFNEV</sequence>
<dbReference type="InterPro" id="IPR031941">
    <property type="entry name" value="DUF4773"/>
</dbReference>
<feature type="compositionally biased region" description="Acidic residues" evidence="1">
    <location>
        <begin position="199"/>
        <end position="210"/>
    </location>
</feature>
<organism evidence="4 5">
    <name type="scientific">Trichomalopsis sarcophagae</name>
    <dbReference type="NCBI Taxonomy" id="543379"/>
    <lineage>
        <taxon>Eukaryota</taxon>
        <taxon>Metazoa</taxon>
        <taxon>Ecdysozoa</taxon>
        <taxon>Arthropoda</taxon>
        <taxon>Hexapoda</taxon>
        <taxon>Insecta</taxon>
        <taxon>Pterygota</taxon>
        <taxon>Neoptera</taxon>
        <taxon>Endopterygota</taxon>
        <taxon>Hymenoptera</taxon>
        <taxon>Apocrita</taxon>
        <taxon>Proctotrupomorpha</taxon>
        <taxon>Chalcidoidea</taxon>
        <taxon>Pteromalidae</taxon>
        <taxon>Pteromalinae</taxon>
        <taxon>Trichomalopsis</taxon>
    </lineage>
</organism>
<protein>
    <recommendedName>
        <fullName evidence="3">DUF4773 domain-containing protein</fullName>
    </recommendedName>
</protein>
<gene>
    <name evidence="4" type="ORF">TSAR_005062</name>
</gene>
<feature type="region of interest" description="Disordered" evidence="1">
    <location>
        <begin position="186"/>
        <end position="210"/>
    </location>
</feature>